<protein>
    <submittedName>
        <fullName evidence="1">Uncharacterized protein</fullName>
    </submittedName>
</protein>
<dbReference type="Proteomes" id="UP000784294">
    <property type="component" value="Unassembled WGS sequence"/>
</dbReference>
<accession>A0A448X1B4</accession>
<organism evidence="1 2">
    <name type="scientific">Protopolystoma xenopodis</name>
    <dbReference type="NCBI Taxonomy" id="117903"/>
    <lineage>
        <taxon>Eukaryota</taxon>
        <taxon>Metazoa</taxon>
        <taxon>Spiralia</taxon>
        <taxon>Lophotrochozoa</taxon>
        <taxon>Platyhelminthes</taxon>
        <taxon>Monogenea</taxon>
        <taxon>Polyopisthocotylea</taxon>
        <taxon>Polystomatidea</taxon>
        <taxon>Polystomatidae</taxon>
        <taxon>Protopolystoma</taxon>
    </lineage>
</organism>
<dbReference type="AlphaFoldDB" id="A0A448X1B4"/>
<reference evidence="1" key="1">
    <citation type="submission" date="2018-11" db="EMBL/GenBank/DDBJ databases">
        <authorList>
            <consortium name="Pathogen Informatics"/>
        </authorList>
    </citation>
    <scope>NUCLEOTIDE SEQUENCE</scope>
</reference>
<keyword evidence="2" id="KW-1185">Reference proteome</keyword>
<evidence type="ECO:0000313" key="1">
    <source>
        <dbReference type="EMBL" id="VEL25433.1"/>
    </source>
</evidence>
<gene>
    <name evidence="1" type="ORF">PXEA_LOCUS18873</name>
</gene>
<dbReference type="EMBL" id="CAAALY010073903">
    <property type="protein sequence ID" value="VEL25433.1"/>
    <property type="molecule type" value="Genomic_DNA"/>
</dbReference>
<sequence length="61" mass="6483">MGPLLLPSIKLSNPKQPYIDSQLIGSQWQLWLGSSTSALSAPIVIATAFSNTSKVISAKIL</sequence>
<proteinExistence type="predicted"/>
<comment type="caution">
    <text evidence="1">The sequence shown here is derived from an EMBL/GenBank/DDBJ whole genome shotgun (WGS) entry which is preliminary data.</text>
</comment>
<evidence type="ECO:0000313" key="2">
    <source>
        <dbReference type="Proteomes" id="UP000784294"/>
    </source>
</evidence>
<name>A0A448X1B4_9PLAT</name>